<evidence type="ECO:0000256" key="1">
    <source>
        <dbReference type="ARBA" id="ARBA00004651"/>
    </source>
</evidence>
<dbReference type="RefSeq" id="WP_188883966.1">
    <property type="nucleotide sequence ID" value="NZ_BMPF01000003.1"/>
</dbReference>
<reference evidence="10 11" key="1">
    <citation type="journal article" date="2019" name="Int. J. Syst. Evol. Microbiol.">
        <title>The Global Catalogue of Microorganisms (GCM) 10K type strain sequencing project: providing services to taxonomists for standard genome sequencing and annotation.</title>
        <authorList>
            <consortium name="The Broad Institute Genomics Platform"/>
            <consortium name="The Broad Institute Genome Sequencing Center for Infectious Disease"/>
            <person name="Wu L."/>
            <person name="Ma J."/>
        </authorList>
    </citation>
    <scope>NUCLEOTIDE SEQUENCE [LARGE SCALE GENOMIC DNA]</scope>
    <source>
        <strain evidence="10 11">JCM 19585</strain>
    </source>
</reference>
<feature type="transmembrane region" description="Helical" evidence="9">
    <location>
        <begin position="201"/>
        <end position="222"/>
    </location>
</feature>
<dbReference type="Proteomes" id="UP000628840">
    <property type="component" value="Unassembled WGS sequence"/>
</dbReference>
<evidence type="ECO:0000256" key="9">
    <source>
        <dbReference type="SAM" id="Phobius"/>
    </source>
</evidence>
<dbReference type="Pfam" id="PF02653">
    <property type="entry name" value="BPD_transp_2"/>
    <property type="match status" value="1"/>
</dbReference>
<keyword evidence="11" id="KW-1185">Reference proteome</keyword>
<evidence type="ECO:0000256" key="6">
    <source>
        <dbReference type="ARBA" id="ARBA00022989"/>
    </source>
</evidence>
<gene>
    <name evidence="10" type="ORF">GCM10009037_23870</name>
</gene>
<protein>
    <submittedName>
        <fullName evidence="10">Branched-chain amino acid ABC transporter permease</fullName>
    </submittedName>
</protein>
<feature type="transmembrane region" description="Helical" evidence="9">
    <location>
        <begin position="112"/>
        <end position="133"/>
    </location>
</feature>
<dbReference type="GO" id="GO:0005886">
    <property type="term" value="C:plasma membrane"/>
    <property type="evidence" value="ECO:0007669"/>
    <property type="project" value="UniProtKB-SubCell"/>
</dbReference>
<evidence type="ECO:0000313" key="10">
    <source>
        <dbReference type="EMBL" id="GGL39349.1"/>
    </source>
</evidence>
<keyword evidence="6 9" id="KW-1133">Transmembrane helix</keyword>
<comment type="subcellular location">
    <subcellularLocation>
        <location evidence="1">Cell membrane</location>
        <topology evidence="1">Multi-pass membrane protein</topology>
    </subcellularLocation>
</comment>
<evidence type="ECO:0000256" key="2">
    <source>
        <dbReference type="ARBA" id="ARBA00022448"/>
    </source>
</evidence>
<organism evidence="10 11">
    <name type="scientific">Halarchaeum grantii</name>
    <dbReference type="NCBI Taxonomy" id="1193105"/>
    <lineage>
        <taxon>Archaea</taxon>
        <taxon>Methanobacteriati</taxon>
        <taxon>Methanobacteriota</taxon>
        <taxon>Stenosarchaea group</taxon>
        <taxon>Halobacteria</taxon>
        <taxon>Halobacteriales</taxon>
        <taxon>Halobacteriaceae</taxon>
    </lineage>
</organism>
<feature type="transmembrane region" description="Helical" evidence="9">
    <location>
        <begin position="153"/>
        <end position="172"/>
    </location>
</feature>
<evidence type="ECO:0000256" key="8">
    <source>
        <dbReference type="ARBA" id="ARBA00037998"/>
    </source>
</evidence>
<keyword evidence="5" id="KW-0029">Amino-acid transport</keyword>
<feature type="transmembrane region" description="Helical" evidence="9">
    <location>
        <begin position="14"/>
        <end position="34"/>
    </location>
</feature>
<dbReference type="NCBIfam" id="TIGR03622">
    <property type="entry name" value="urea_t_UrtB_arc"/>
    <property type="match status" value="1"/>
</dbReference>
<comment type="caution">
    <text evidence="10">The sequence shown here is derived from an EMBL/GenBank/DDBJ whole genome shotgun (WGS) entry which is preliminary data.</text>
</comment>
<dbReference type="CDD" id="cd06582">
    <property type="entry name" value="TM_PBP1_LivH_like"/>
    <property type="match status" value="1"/>
</dbReference>
<keyword evidence="3" id="KW-1003">Cell membrane</keyword>
<dbReference type="GO" id="GO:0006865">
    <property type="term" value="P:amino acid transport"/>
    <property type="evidence" value="ECO:0007669"/>
    <property type="project" value="UniProtKB-KW"/>
</dbReference>
<dbReference type="InterPro" id="IPR019924">
    <property type="entry name" value="ABC_UrtB_arc"/>
</dbReference>
<dbReference type="InterPro" id="IPR052157">
    <property type="entry name" value="BCAA_transport_permease"/>
</dbReference>
<feature type="transmembrane region" description="Helical" evidence="9">
    <location>
        <begin position="234"/>
        <end position="263"/>
    </location>
</feature>
<sequence length="309" mass="31897">MNPLNLLFQFADNFAFVVLSAVGLAVIFGMMGVINLGHGEFIMIGAYGTTLASNAGAPLPVAMISGIVLAAILGFVVERVVVSGAAINWVSERALGKSVVEPLYGRLLDSMVATWAIGLVLTQGMRILFGNSIAQVATPLGNVAYGAFSYSTYRILLAAVAVLVLGAMYVVFTRTEFGIRARATIQDADTARSLGVDTDRMYTTTFVIGSALAGLTGALYAPTLTVVPGMGSSFLVEAFVAVVIGGPSVLLGTTLSGGLLGAIDAAFTNLFGTFAGQIAMLVAAVVAIRLLSGGLTGLVEDVRNRMEGE</sequence>
<evidence type="ECO:0000256" key="3">
    <source>
        <dbReference type="ARBA" id="ARBA00022475"/>
    </source>
</evidence>
<name>A0A830F4U6_9EURY</name>
<dbReference type="PANTHER" id="PTHR11795">
    <property type="entry name" value="BRANCHED-CHAIN AMINO ACID TRANSPORT SYSTEM PERMEASE PROTEIN LIVH"/>
    <property type="match status" value="1"/>
</dbReference>
<dbReference type="PANTHER" id="PTHR11795:SF447">
    <property type="entry name" value="ABC TRANSPORTER PERMEASE PROTEIN"/>
    <property type="match status" value="1"/>
</dbReference>
<proteinExistence type="inferred from homology"/>
<dbReference type="AlphaFoldDB" id="A0A830F4U6"/>
<keyword evidence="7 9" id="KW-0472">Membrane</keyword>
<feature type="transmembrane region" description="Helical" evidence="9">
    <location>
        <begin position="270"/>
        <end position="291"/>
    </location>
</feature>
<dbReference type="GO" id="GO:0022857">
    <property type="term" value="F:transmembrane transporter activity"/>
    <property type="evidence" value="ECO:0007669"/>
    <property type="project" value="InterPro"/>
</dbReference>
<keyword evidence="2" id="KW-0813">Transport</keyword>
<accession>A0A830F4U6</accession>
<dbReference type="InterPro" id="IPR001851">
    <property type="entry name" value="ABC_transp_permease"/>
</dbReference>
<evidence type="ECO:0000313" key="11">
    <source>
        <dbReference type="Proteomes" id="UP000628840"/>
    </source>
</evidence>
<dbReference type="OrthoDB" id="43815at2157"/>
<dbReference type="EMBL" id="BMPF01000003">
    <property type="protein sequence ID" value="GGL39349.1"/>
    <property type="molecule type" value="Genomic_DNA"/>
</dbReference>
<evidence type="ECO:0000256" key="7">
    <source>
        <dbReference type="ARBA" id="ARBA00023136"/>
    </source>
</evidence>
<evidence type="ECO:0000256" key="4">
    <source>
        <dbReference type="ARBA" id="ARBA00022692"/>
    </source>
</evidence>
<comment type="similarity">
    <text evidence="8">Belongs to the binding-protein-dependent transport system permease family. LivHM subfamily.</text>
</comment>
<evidence type="ECO:0000256" key="5">
    <source>
        <dbReference type="ARBA" id="ARBA00022970"/>
    </source>
</evidence>
<keyword evidence="4 9" id="KW-0812">Transmembrane</keyword>